<dbReference type="InterPro" id="IPR014756">
    <property type="entry name" value="Ig_E-set"/>
</dbReference>
<dbReference type="Pfam" id="PF07250">
    <property type="entry name" value="Glyoxal_oxid_N"/>
    <property type="match status" value="1"/>
</dbReference>
<evidence type="ECO:0000313" key="5">
    <source>
        <dbReference type="EMBL" id="CAA7061189.1"/>
    </source>
</evidence>
<dbReference type="SUPFAM" id="SSF81296">
    <property type="entry name" value="E set domains"/>
    <property type="match status" value="1"/>
</dbReference>
<organism evidence="4 6">
    <name type="scientific">Microthlaspi erraticum</name>
    <dbReference type="NCBI Taxonomy" id="1685480"/>
    <lineage>
        <taxon>Eukaryota</taxon>
        <taxon>Viridiplantae</taxon>
        <taxon>Streptophyta</taxon>
        <taxon>Embryophyta</taxon>
        <taxon>Tracheophyta</taxon>
        <taxon>Spermatophyta</taxon>
        <taxon>Magnoliopsida</taxon>
        <taxon>eudicotyledons</taxon>
        <taxon>Gunneridae</taxon>
        <taxon>Pentapetalae</taxon>
        <taxon>rosids</taxon>
        <taxon>malvids</taxon>
        <taxon>Brassicales</taxon>
        <taxon>Brassicaceae</taxon>
        <taxon>Coluteocarpeae</taxon>
        <taxon>Microthlaspi</taxon>
    </lineage>
</organism>
<evidence type="ECO:0000313" key="4">
    <source>
        <dbReference type="EMBL" id="CAA7014961.1"/>
    </source>
</evidence>
<dbReference type="PANTHER" id="PTHR32208:SF93">
    <property type="entry name" value="ALDEHYDE OXIDASE GLOX1"/>
    <property type="match status" value="1"/>
</dbReference>
<dbReference type="InterPro" id="IPR015202">
    <property type="entry name" value="GO-like_E_set"/>
</dbReference>
<dbReference type="InterPro" id="IPR037293">
    <property type="entry name" value="Gal_Oxidase_central_sf"/>
</dbReference>
<dbReference type="PANTHER" id="PTHR32208">
    <property type="entry name" value="SECRETED PROTEIN-RELATED"/>
    <property type="match status" value="1"/>
</dbReference>
<protein>
    <submittedName>
        <fullName evidence="4">Uncharacterized protein</fullName>
    </submittedName>
</protein>
<dbReference type="EMBL" id="CACVBM020000133">
    <property type="protein sequence ID" value="CAA7014961.1"/>
    <property type="molecule type" value="Genomic_DNA"/>
</dbReference>
<reference evidence="4 6" key="1">
    <citation type="submission" date="2020-01" db="EMBL/GenBank/DDBJ databases">
        <authorList>
            <person name="Mishra B."/>
        </authorList>
    </citation>
    <scope>NUCLEOTIDE SEQUENCE [LARGE SCALE GENOMIC DNA]</scope>
</reference>
<dbReference type="Gene3D" id="2.130.10.80">
    <property type="entry name" value="Galactose oxidase/kelch, beta-propeller"/>
    <property type="match status" value="1"/>
</dbReference>
<dbReference type="AlphaFoldDB" id="A0A6D2HN65"/>
<dbReference type="Pfam" id="PF09118">
    <property type="entry name" value="GO-like_E_set"/>
    <property type="match status" value="1"/>
</dbReference>
<gene>
    <name evidence="4" type="ORF">MERR_LOCUS2196</name>
    <name evidence="5" type="ORF">MERR_LOCUS48425</name>
</gene>
<evidence type="ECO:0000259" key="3">
    <source>
        <dbReference type="Pfam" id="PF09118"/>
    </source>
</evidence>
<sequence>MSLNSARPVWKIEQMPTPRVMSDTVILPNGEIRSLSDLVNGMKKGSSGWGLGKDPNLSPTLYMPSKPLGQRFKLLAASTIPRVYHAIAIALPDGKVLIGGSNTNDGYKYNVEYPTELRIEKFSPPYLDPALANMRPKIVNTATPKQIRLLLLGIFEVKKEVGDFHQIQAVAPPSGNVAPPAYYLLFAVYNGVPSIGEWIQIV</sequence>
<dbReference type="EMBL" id="CACVBM020001853">
    <property type="protein sequence ID" value="CAA7061189.1"/>
    <property type="molecule type" value="Genomic_DNA"/>
</dbReference>
<dbReference type="SUPFAM" id="SSF50965">
    <property type="entry name" value="Galactose oxidase, central domain"/>
    <property type="match status" value="1"/>
</dbReference>
<evidence type="ECO:0000259" key="2">
    <source>
        <dbReference type="Pfam" id="PF07250"/>
    </source>
</evidence>
<keyword evidence="6" id="KW-1185">Reference proteome</keyword>
<name>A0A6D2HN65_9BRAS</name>
<dbReference type="Proteomes" id="UP000467841">
    <property type="component" value="Unassembled WGS sequence"/>
</dbReference>
<evidence type="ECO:0000256" key="1">
    <source>
        <dbReference type="ARBA" id="ARBA00022729"/>
    </source>
</evidence>
<keyword evidence="1" id="KW-0732">Signal</keyword>
<accession>A0A6D2HN65</accession>
<feature type="domain" description="Glyoxal oxidase N-terminal" evidence="2">
    <location>
        <begin position="2"/>
        <end position="126"/>
    </location>
</feature>
<dbReference type="InterPro" id="IPR009880">
    <property type="entry name" value="Glyoxal_oxidase_N"/>
</dbReference>
<proteinExistence type="predicted"/>
<feature type="domain" description="Galactose oxidase-like Early set" evidence="3">
    <location>
        <begin position="148"/>
        <end position="201"/>
    </location>
</feature>
<dbReference type="InterPro" id="IPR011043">
    <property type="entry name" value="Gal_Oxase/kelch_b-propeller"/>
</dbReference>
<dbReference type="OrthoDB" id="2019572at2759"/>
<evidence type="ECO:0000313" key="6">
    <source>
        <dbReference type="Proteomes" id="UP000467841"/>
    </source>
</evidence>